<evidence type="ECO:0000256" key="3">
    <source>
        <dbReference type="ARBA" id="ARBA00023004"/>
    </source>
</evidence>
<dbReference type="SUPFAM" id="SSF55856">
    <property type="entry name" value="Cytochrome b5-like heme/steroid binding domain"/>
    <property type="match status" value="1"/>
</dbReference>
<accession>A0A7S4J744</accession>
<evidence type="ECO:0000256" key="1">
    <source>
        <dbReference type="ARBA" id="ARBA00022617"/>
    </source>
</evidence>
<feature type="domain" description="Cytochrome b5 heme-binding" evidence="6">
    <location>
        <begin position="113"/>
        <end position="189"/>
    </location>
</feature>
<evidence type="ECO:0000256" key="4">
    <source>
        <dbReference type="ARBA" id="ARBA00038168"/>
    </source>
</evidence>
<dbReference type="PROSITE" id="PS50255">
    <property type="entry name" value="CYTOCHROME_B5_2"/>
    <property type="match status" value="1"/>
</dbReference>
<dbReference type="Pfam" id="PF00173">
    <property type="entry name" value="Cyt-b5"/>
    <property type="match status" value="1"/>
</dbReference>
<dbReference type="EMBL" id="HBKQ01033801">
    <property type="protein sequence ID" value="CAE2254526.1"/>
    <property type="molecule type" value="Transcribed_RNA"/>
</dbReference>
<dbReference type="GO" id="GO:0016020">
    <property type="term" value="C:membrane"/>
    <property type="evidence" value="ECO:0007669"/>
    <property type="project" value="TreeGrafter"/>
</dbReference>
<dbReference type="PANTHER" id="PTHR19359:SF146">
    <property type="entry name" value="B5, PUTATIVE-RELATED"/>
    <property type="match status" value="1"/>
</dbReference>
<dbReference type="Gene3D" id="3.10.120.10">
    <property type="entry name" value="Cytochrome b5-like heme/steroid binding domain"/>
    <property type="match status" value="1"/>
</dbReference>
<dbReference type="AlphaFoldDB" id="A0A7S4J744"/>
<feature type="region of interest" description="Disordered" evidence="5">
    <location>
        <begin position="1"/>
        <end position="37"/>
    </location>
</feature>
<evidence type="ECO:0000313" key="7">
    <source>
        <dbReference type="EMBL" id="CAE2254526.1"/>
    </source>
</evidence>
<proteinExistence type="inferred from homology"/>
<reference evidence="7" key="1">
    <citation type="submission" date="2021-01" db="EMBL/GenBank/DDBJ databases">
        <authorList>
            <person name="Corre E."/>
            <person name="Pelletier E."/>
            <person name="Niang G."/>
            <person name="Scheremetjew M."/>
            <person name="Finn R."/>
            <person name="Kale V."/>
            <person name="Holt S."/>
            <person name="Cochrane G."/>
            <person name="Meng A."/>
            <person name="Brown T."/>
            <person name="Cohen L."/>
        </authorList>
    </citation>
    <scope>NUCLEOTIDE SEQUENCE</scope>
    <source>
        <strain evidence="7">Isolate 1302-5</strain>
    </source>
</reference>
<dbReference type="GO" id="GO:0046872">
    <property type="term" value="F:metal ion binding"/>
    <property type="evidence" value="ECO:0007669"/>
    <property type="project" value="UniProtKB-KW"/>
</dbReference>
<dbReference type="SMART" id="SM01117">
    <property type="entry name" value="Cyt-b5"/>
    <property type="match status" value="1"/>
</dbReference>
<dbReference type="PANTHER" id="PTHR19359">
    <property type="entry name" value="CYTOCHROME B5"/>
    <property type="match status" value="1"/>
</dbReference>
<comment type="similarity">
    <text evidence="4">Belongs to the cytochrome b5 family.</text>
</comment>
<dbReference type="InterPro" id="IPR050668">
    <property type="entry name" value="Cytochrome_b5"/>
</dbReference>
<evidence type="ECO:0000256" key="5">
    <source>
        <dbReference type="SAM" id="MobiDB-lite"/>
    </source>
</evidence>
<sequence length="219" mass="23639">MAKLPNEVSGRVSKGVVPATNSSGLADMDVRDSADRSGAGPLHCETHISGAGPQKIDSGHHCDACPFCWDVCSYEGCTKCSAKRGKLTAPVLVSNTKCSSQLGRSIFCEKPENRKYTPCQLRRHNHADSAWLLVGERIYDATSYVSQHPGGKSSILRKSGGKADCEKDMTFHSKNAIKIWKRNEVGKLTKCPGFLGDFGDNSVNRESDICGASEQCVIS</sequence>
<protein>
    <recommendedName>
        <fullName evidence="6">Cytochrome b5 heme-binding domain-containing protein</fullName>
    </recommendedName>
</protein>
<dbReference type="InterPro" id="IPR036400">
    <property type="entry name" value="Cyt_B5-like_heme/steroid_sf"/>
</dbReference>
<gene>
    <name evidence="7" type="ORF">OAUR00152_LOCUS23152</name>
</gene>
<keyword evidence="1" id="KW-0349">Heme</keyword>
<name>A0A7S4J744_9STRA</name>
<keyword evidence="3" id="KW-0408">Iron</keyword>
<keyword evidence="2" id="KW-0479">Metal-binding</keyword>
<evidence type="ECO:0000256" key="2">
    <source>
        <dbReference type="ARBA" id="ARBA00022723"/>
    </source>
</evidence>
<dbReference type="InterPro" id="IPR001199">
    <property type="entry name" value="Cyt_B5-like_heme/steroid-bd"/>
</dbReference>
<dbReference type="GO" id="GO:0020037">
    <property type="term" value="F:heme binding"/>
    <property type="evidence" value="ECO:0007669"/>
    <property type="project" value="TreeGrafter"/>
</dbReference>
<organism evidence="7">
    <name type="scientific">Odontella aurita</name>
    <dbReference type="NCBI Taxonomy" id="265563"/>
    <lineage>
        <taxon>Eukaryota</taxon>
        <taxon>Sar</taxon>
        <taxon>Stramenopiles</taxon>
        <taxon>Ochrophyta</taxon>
        <taxon>Bacillariophyta</taxon>
        <taxon>Mediophyceae</taxon>
        <taxon>Biddulphiophycidae</taxon>
        <taxon>Eupodiscales</taxon>
        <taxon>Odontellaceae</taxon>
        <taxon>Odontella</taxon>
    </lineage>
</organism>
<evidence type="ECO:0000259" key="6">
    <source>
        <dbReference type="PROSITE" id="PS50255"/>
    </source>
</evidence>